<accession>A0AAV9DE15</accession>
<organism evidence="3 4">
    <name type="scientific">Acorus calamus</name>
    <name type="common">Sweet flag</name>
    <dbReference type="NCBI Taxonomy" id="4465"/>
    <lineage>
        <taxon>Eukaryota</taxon>
        <taxon>Viridiplantae</taxon>
        <taxon>Streptophyta</taxon>
        <taxon>Embryophyta</taxon>
        <taxon>Tracheophyta</taxon>
        <taxon>Spermatophyta</taxon>
        <taxon>Magnoliopsida</taxon>
        <taxon>Liliopsida</taxon>
        <taxon>Acoraceae</taxon>
        <taxon>Acorus</taxon>
    </lineage>
</organism>
<dbReference type="Proteomes" id="UP001180020">
    <property type="component" value="Unassembled WGS sequence"/>
</dbReference>
<sequence length="135" mass="14604">MIMLGFMMRRQVLYGAAGSIPGNLQQAQVRNQQLSGSSALVQDIKIEMNAVLNPRATGAYGSLIEVPVDISYRARVQDIKIEMNAVLNPRATGEYGSLIEVPGSNQGGNNLTLKGWLFTKVGPGLMSQIKPIEDD</sequence>
<proteinExistence type="predicted"/>
<gene>
    <name evidence="3" type="primary">LUG</name>
    <name evidence="3" type="ORF">QJS10_CPB14g00212</name>
</gene>
<dbReference type="AlphaFoldDB" id="A0AAV9DE15"/>
<reference evidence="3" key="2">
    <citation type="submission" date="2023-06" db="EMBL/GenBank/DDBJ databases">
        <authorList>
            <person name="Ma L."/>
            <person name="Liu K.-W."/>
            <person name="Li Z."/>
            <person name="Hsiao Y.-Y."/>
            <person name="Qi Y."/>
            <person name="Fu T."/>
            <person name="Tang G."/>
            <person name="Zhang D."/>
            <person name="Sun W.-H."/>
            <person name="Liu D.-K."/>
            <person name="Li Y."/>
            <person name="Chen G.-Z."/>
            <person name="Liu X.-D."/>
            <person name="Liao X.-Y."/>
            <person name="Jiang Y.-T."/>
            <person name="Yu X."/>
            <person name="Hao Y."/>
            <person name="Huang J."/>
            <person name="Zhao X.-W."/>
            <person name="Ke S."/>
            <person name="Chen Y.-Y."/>
            <person name="Wu W.-L."/>
            <person name="Hsu J.-L."/>
            <person name="Lin Y.-F."/>
            <person name="Huang M.-D."/>
            <person name="Li C.-Y."/>
            <person name="Huang L."/>
            <person name="Wang Z.-W."/>
            <person name="Zhao X."/>
            <person name="Zhong W.-Y."/>
            <person name="Peng D.-H."/>
            <person name="Ahmad S."/>
            <person name="Lan S."/>
            <person name="Zhang J.-S."/>
            <person name="Tsai W.-C."/>
            <person name="Van De Peer Y."/>
            <person name="Liu Z.-J."/>
        </authorList>
    </citation>
    <scope>NUCLEOTIDE SEQUENCE</scope>
    <source>
        <strain evidence="3">CP</strain>
        <tissue evidence="3">Leaves</tissue>
    </source>
</reference>
<comment type="caution">
    <text evidence="3">The sequence shown here is derived from an EMBL/GenBank/DDBJ whole genome shotgun (WGS) entry which is preliminary data.</text>
</comment>
<evidence type="ECO:0000313" key="3">
    <source>
        <dbReference type="EMBL" id="KAK1298327.1"/>
    </source>
</evidence>
<dbReference type="GO" id="GO:0005634">
    <property type="term" value="C:nucleus"/>
    <property type="evidence" value="ECO:0007669"/>
    <property type="project" value="UniProtKB-SubCell"/>
</dbReference>
<reference evidence="3" key="1">
    <citation type="journal article" date="2023" name="Nat. Commun.">
        <title>Diploid and tetraploid genomes of Acorus and the evolution of monocots.</title>
        <authorList>
            <person name="Ma L."/>
            <person name="Liu K.W."/>
            <person name="Li Z."/>
            <person name="Hsiao Y.Y."/>
            <person name="Qi Y."/>
            <person name="Fu T."/>
            <person name="Tang G.D."/>
            <person name="Zhang D."/>
            <person name="Sun W.H."/>
            <person name="Liu D.K."/>
            <person name="Li Y."/>
            <person name="Chen G.Z."/>
            <person name="Liu X.D."/>
            <person name="Liao X.Y."/>
            <person name="Jiang Y.T."/>
            <person name="Yu X."/>
            <person name="Hao Y."/>
            <person name="Huang J."/>
            <person name="Zhao X.W."/>
            <person name="Ke S."/>
            <person name="Chen Y.Y."/>
            <person name="Wu W.L."/>
            <person name="Hsu J.L."/>
            <person name="Lin Y.F."/>
            <person name="Huang M.D."/>
            <person name="Li C.Y."/>
            <person name="Huang L."/>
            <person name="Wang Z.W."/>
            <person name="Zhao X."/>
            <person name="Zhong W.Y."/>
            <person name="Peng D.H."/>
            <person name="Ahmad S."/>
            <person name="Lan S."/>
            <person name="Zhang J.S."/>
            <person name="Tsai W.C."/>
            <person name="Van de Peer Y."/>
            <person name="Liu Z.J."/>
        </authorList>
    </citation>
    <scope>NUCLEOTIDE SEQUENCE</scope>
    <source>
        <strain evidence="3">CP</strain>
    </source>
</reference>
<keyword evidence="4" id="KW-1185">Reference proteome</keyword>
<name>A0AAV9DE15_ACOCL</name>
<evidence type="ECO:0000256" key="1">
    <source>
        <dbReference type="ARBA" id="ARBA00004123"/>
    </source>
</evidence>
<dbReference type="EMBL" id="JAUJYO010000014">
    <property type="protein sequence ID" value="KAK1298327.1"/>
    <property type="molecule type" value="Genomic_DNA"/>
</dbReference>
<evidence type="ECO:0000313" key="4">
    <source>
        <dbReference type="Proteomes" id="UP001180020"/>
    </source>
</evidence>
<dbReference type="PANTHER" id="PTHR45093">
    <property type="entry name" value="TRANSCRIPTION ACTIVATOR MSS11"/>
    <property type="match status" value="1"/>
</dbReference>
<protein>
    <submittedName>
        <fullName evidence="3">Transcriptional corepressor LEUNIG</fullName>
    </submittedName>
</protein>
<evidence type="ECO:0000256" key="2">
    <source>
        <dbReference type="ARBA" id="ARBA00023242"/>
    </source>
</evidence>
<keyword evidence="2" id="KW-0539">Nucleus</keyword>
<comment type="subcellular location">
    <subcellularLocation>
        <location evidence="1">Nucleus</location>
    </subcellularLocation>
</comment>
<dbReference type="PANTHER" id="PTHR45093:SF2">
    <property type="entry name" value="LISH DOMAIN-CONTAINING PROTEIN"/>
    <property type="match status" value="1"/>
</dbReference>